<dbReference type="PANTHER" id="PTHR36109:SF2">
    <property type="entry name" value="MEMBRANE PROTEIN"/>
    <property type="match status" value="1"/>
</dbReference>
<dbReference type="PANTHER" id="PTHR36109">
    <property type="entry name" value="MEMBRANE PROTEIN-RELATED"/>
    <property type="match status" value="1"/>
</dbReference>
<organism evidence="2 3">
    <name type="scientific">Nodularia spumigena UHCC 0039</name>
    <dbReference type="NCBI Taxonomy" id="1914872"/>
    <lineage>
        <taxon>Bacteria</taxon>
        <taxon>Bacillati</taxon>
        <taxon>Cyanobacteriota</taxon>
        <taxon>Cyanophyceae</taxon>
        <taxon>Nostocales</taxon>
        <taxon>Nodulariaceae</taxon>
        <taxon>Nodularia</taxon>
    </lineage>
</organism>
<gene>
    <name evidence="2" type="ORF">BMF81_01499</name>
</gene>
<keyword evidence="1" id="KW-1133">Transmembrane helix</keyword>
<keyword evidence="1" id="KW-0812">Transmembrane</keyword>
<accession>A0A2S0Q735</accession>
<evidence type="ECO:0008006" key="4">
    <source>
        <dbReference type="Google" id="ProtNLM"/>
    </source>
</evidence>
<dbReference type="RefSeq" id="WP_017804168.1">
    <property type="nucleotide sequence ID" value="NZ_CAWNZE010000001.1"/>
</dbReference>
<protein>
    <recommendedName>
        <fullName evidence="4">General stress protein 17M-like domain-containing protein</fullName>
    </recommendedName>
</protein>
<evidence type="ECO:0000313" key="2">
    <source>
        <dbReference type="EMBL" id="AVZ30187.1"/>
    </source>
</evidence>
<feature type="transmembrane region" description="Helical" evidence="1">
    <location>
        <begin position="87"/>
        <end position="114"/>
    </location>
</feature>
<reference evidence="2 3" key="1">
    <citation type="submission" date="2017-03" db="EMBL/GenBank/DDBJ databases">
        <title>Comparative genomics of the toxic Baltic Sea cyanobacteria Nodularia spumigena UHCC 0039 and its response on varying salinity.</title>
        <authorList>
            <person name="Teikari J.E."/>
        </authorList>
    </citation>
    <scope>NUCLEOTIDE SEQUENCE [LARGE SCALE GENOMIC DNA]</scope>
    <source>
        <strain evidence="2 3">UHCC 0039</strain>
    </source>
</reference>
<dbReference type="KEGG" id="nsp:BMF81_01499"/>
<dbReference type="EMBL" id="CP020114">
    <property type="protein sequence ID" value="AVZ30187.1"/>
    <property type="molecule type" value="Genomic_DNA"/>
</dbReference>
<proteinExistence type="predicted"/>
<dbReference type="Proteomes" id="UP000244056">
    <property type="component" value="Chromosome"/>
</dbReference>
<dbReference type="InterPro" id="IPR052948">
    <property type="entry name" value="Low_temp-induced_all0457"/>
</dbReference>
<evidence type="ECO:0000313" key="3">
    <source>
        <dbReference type="Proteomes" id="UP000244056"/>
    </source>
</evidence>
<keyword evidence="1" id="KW-0472">Membrane</keyword>
<sequence length="198" mass="20933">MPKVRGLRLVFRSAINELKALGFPMEQVSIIAKDVEPEDLGEAQMSDGQSPTVSDRIGEQSVNATRAVGDTLTATTWGSVLVGLSSLAIPGLGILLAAGSVGVALVASMAGVAVGTVANQNLVKVLSDLGIPENQARVYSDRLQQSYYLLILNGTDEEIHRVQPILHNQGIKNWGIYDSSQTWELGAKIDSSDGNCGS</sequence>
<name>A0A2S0Q735_NODSP</name>
<evidence type="ECO:0000256" key="1">
    <source>
        <dbReference type="SAM" id="Phobius"/>
    </source>
</evidence>
<dbReference type="AlphaFoldDB" id="A0A2S0Q735"/>
<dbReference type="GeneID" id="78016847"/>